<dbReference type="InterPro" id="IPR011059">
    <property type="entry name" value="Metal-dep_hydrolase_composite"/>
</dbReference>
<dbReference type="Pfam" id="PF07969">
    <property type="entry name" value="Amidohydro_3"/>
    <property type="match status" value="1"/>
</dbReference>
<dbReference type="Gene3D" id="3.10.310.70">
    <property type="match status" value="1"/>
</dbReference>
<evidence type="ECO:0000313" key="3">
    <source>
        <dbReference type="EMBL" id="UZP74438.1"/>
    </source>
</evidence>
<dbReference type="InterPro" id="IPR033932">
    <property type="entry name" value="YtcJ-like"/>
</dbReference>
<dbReference type="Proteomes" id="UP001317963">
    <property type="component" value="Chromosome"/>
</dbReference>
<dbReference type="Gene3D" id="2.30.40.10">
    <property type="entry name" value="Urease, subunit C, domain 1"/>
    <property type="match status" value="1"/>
</dbReference>
<dbReference type="CDD" id="cd01300">
    <property type="entry name" value="YtcJ_like"/>
    <property type="match status" value="1"/>
</dbReference>
<dbReference type="RefSeq" id="WP_279240883.1">
    <property type="nucleotide sequence ID" value="NZ_CP036501.1"/>
</dbReference>
<organism evidence="3 4">
    <name type="scientific">Candidatus Paraluminiphilus aquimaris</name>
    <dbReference type="NCBI Taxonomy" id="2518994"/>
    <lineage>
        <taxon>Bacteria</taxon>
        <taxon>Pseudomonadati</taxon>
        <taxon>Pseudomonadota</taxon>
        <taxon>Gammaproteobacteria</taxon>
        <taxon>Cellvibrionales</taxon>
        <taxon>Halieaceae</taxon>
        <taxon>Candidatus Paraluminiphilus</taxon>
    </lineage>
</organism>
<dbReference type="PROSITE" id="PS51257">
    <property type="entry name" value="PROKAR_LIPOPROTEIN"/>
    <property type="match status" value="1"/>
</dbReference>
<gene>
    <name evidence="3" type="ORF">E0F26_06660</name>
</gene>
<feature type="domain" description="Amidohydrolase 3" evidence="2">
    <location>
        <begin position="82"/>
        <end position="569"/>
    </location>
</feature>
<name>A0ABY6Q697_9GAMM</name>
<sequence>MRLVHLALSLVSLTLLSACSNSDKVEPADLVFSGGHIFTADPLRPQASAVAVRDDRIVYVGSSEGVEVFVDERTRQIPIGDGLLIPGLMDSHTHIFMGSFTDVGVNLSHADTPEKLQVALEQIRDDQPGEEPIYARGWQNHLFPKSGPEAEILDTIFGDRVVILQSVDGHSTWFSSRALLEGGVDESFPDPEPGVSFFERDPLTNRPLGTAREKAGNHIKEAFIPGDKAAYKERLISWLPRASAAGLTSVFDAWAGAPTEEEAYQIWQELNARGALSLRVFGAVRELDDADIIAERFADYTAQYSNSMVRPEAVKMAADGVPEGHTAYLLTPYVDSSNEDFGKPMMSKAEMKANIETYFAQNIPIHIHAIGGAAVRQSLDAIEAARAATQNQTVRATIAHMDFVHPDDIERFAALNVTAQTSIQWAARDPSYFNIGSFVGMEKVENAYPVRSIMDAGVNQSFGADWPASAYLSTYKPLELIESAITRRLPGQPEMPPRNPAQSVSLAEAIIAMTRNTAIQVGELDSLGSITEGKLADLVLLQKDLFDIPAETISATNVAMTVVNGEIVHEK</sequence>
<dbReference type="InterPro" id="IPR032466">
    <property type="entry name" value="Metal_Hydrolase"/>
</dbReference>
<protein>
    <submittedName>
        <fullName evidence="3">Amidohydrolase</fullName>
    </submittedName>
</protein>
<accession>A0ABY6Q697</accession>
<evidence type="ECO:0000259" key="2">
    <source>
        <dbReference type="Pfam" id="PF07969"/>
    </source>
</evidence>
<dbReference type="SUPFAM" id="SSF51338">
    <property type="entry name" value="Composite domain of metallo-dependent hydrolases"/>
    <property type="match status" value="1"/>
</dbReference>
<evidence type="ECO:0000256" key="1">
    <source>
        <dbReference type="SAM" id="SignalP"/>
    </source>
</evidence>
<dbReference type="Gene3D" id="3.20.20.140">
    <property type="entry name" value="Metal-dependent hydrolases"/>
    <property type="match status" value="1"/>
</dbReference>
<reference evidence="3 4" key="1">
    <citation type="submission" date="2019-02" db="EMBL/GenBank/DDBJ databases">
        <title>Halieaceae_genomes.</title>
        <authorList>
            <person name="Li S.-H."/>
        </authorList>
    </citation>
    <scope>NUCLEOTIDE SEQUENCE [LARGE SCALE GENOMIC DNA]</scope>
    <source>
        <strain evidence="3 4">JH123</strain>
    </source>
</reference>
<dbReference type="PANTHER" id="PTHR22642">
    <property type="entry name" value="IMIDAZOLONEPROPIONASE"/>
    <property type="match status" value="1"/>
</dbReference>
<dbReference type="SUPFAM" id="SSF51556">
    <property type="entry name" value="Metallo-dependent hydrolases"/>
    <property type="match status" value="1"/>
</dbReference>
<evidence type="ECO:0000313" key="4">
    <source>
        <dbReference type="Proteomes" id="UP001317963"/>
    </source>
</evidence>
<dbReference type="PANTHER" id="PTHR22642:SF2">
    <property type="entry name" value="PROTEIN LONG AFTER FAR-RED 3"/>
    <property type="match status" value="1"/>
</dbReference>
<dbReference type="InterPro" id="IPR013108">
    <property type="entry name" value="Amidohydro_3"/>
</dbReference>
<feature type="chain" id="PRO_5046015314" evidence="1">
    <location>
        <begin position="18"/>
        <end position="571"/>
    </location>
</feature>
<dbReference type="EMBL" id="CP036501">
    <property type="protein sequence ID" value="UZP74438.1"/>
    <property type="molecule type" value="Genomic_DNA"/>
</dbReference>
<keyword evidence="1" id="KW-0732">Signal</keyword>
<feature type="signal peptide" evidence="1">
    <location>
        <begin position="1"/>
        <end position="17"/>
    </location>
</feature>
<keyword evidence="4" id="KW-1185">Reference proteome</keyword>
<proteinExistence type="predicted"/>